<dbReference type="GO" id="GO:0043190">
    <property type="term" value="C:ATP-binding cassette (ABC) transporter complex"/>
    <property type="evidence" value="ECO:0007669"/>
    <property type="project" value="InterPro"/>
</dbReference>
<dbReference type="Pfam" id="PF00496">
    <property type="entry name" value="SBP_bac_5"/>
    <property type="match status" value="1"/>
</dbReference>
<dbReference type="RefSeq" id="WP_148568328.1">
    <property type="nucleotide sequence ID" value="NZ_RXYA01000016.1"/>
</dbReference>
<dbReference type="PROSITE" id="PS51257">
    <property type="entry name" value="PROKAR_LIPOPROTEIN"/>
    <property type="match status" value="1"/>
</dbReference>
<dbReference type="Gene3D" id="3.10.105.10">
    <property type="entry name" value="Dipeptide-binding Protein, Domain 3"/>
    <property type="match status" value="1"/>
</dbReference>
<name>A0A923KY17_9FIRM</name>
<dbReference type="Proteomes" id="UP000616595">
    <property type="component" value="Unassembled WGS sequence"/>
</dbReference>
<dbReference type="InterPro" id="IPR039424">
    <property type="entry name" value="SBP_5"/>
</dbReference>
<dbReference type="AlphaFoldDB" id="A0A923KY17"/>
<dbReference type="EMBL" id="WJBD01000014">
    <property type="protein sequence ID" value="MBC3889071.1"/>
    <property type="molecule type" value="Genomic_DNA"/>
</dbReference>
<dbReference type="CDD" id="cd00995">
    <property type="entry name" value="PBP2_NikA_DppA_OppA_like"/>
    <property type="match status" value="1"/>
</dbReference>
<evidence type="ECO:0000256" key="1">
    <source>
        <dbReference type="SAM" id="SignalP"/>
    </source>
</evidence>
<comment type="caution">
    <text evidence="3">The sequence shown here is derived from an EMBL/GenBank/DDBJ whole genome shotgun (WGS) entry which is preliminary data.</text>
</comment>
<keyword evidence="4" id="KW-1185">Reference proteome</keyword>
<organism evidence="3 4">
    <name type="scientific">Acetobacterium paludosum</name>
    <dbReference type="NCBI Taxonomy" id="52693"/>
    <lineage>
        <taxon>Bacteria</taxon>
        <taxon>Bacillati</taxon>
        <taxon>Bacillota</taxon>
        <taxon>Clostridia</taxon>
        <taxon>Eubacteriales</taxon>
        <taxon>Eubacteriaceae</taxon>
        <taxon>Acetobacterium</taxon>
    </lineage>
</organism>
<dbReference type="GO" id="GO:0042597">
    <property type="term" value="C:periplasmic space"/>
    <property type="evidence" value="ECO:0007669"/>
    <property type="project" value="UniProtKB-ARBA"/>
</dbReference>
<proteinExistence type="predicted"/>
<protein>
    <submittedName>
        <fullName evidence="3">Peptide ABC transporter substrate-binding protein</fullName>
    </submittedName>
</protein>
<evidence type="ECO:0000313" key="3">
    <source>
        <dbReference type="EMBL" id="MBC3889071.1"/>
    </source>
</evidence>
<gene>
    <name evidence="3" type="ORF">GH810_12170</name>
</gene>
<feature type="chain" id="PRO_5037433541" evidence="1">
    <location>
        <begin position="30"/>
        <end position="519"/>
    </location>
</feature>
<reference evidence="3" key="2">
    <citation type="submission" date="2020-10" db="EMBL/GenBank/DDBJ databases">
        <title>Comparative genomics of the Acetobacterium genus.</title>
        <authorList>
            <person name="Marshall C."/>
            <person name="May H."/>
            <person name="Norman S."/>
        </authorList>
    </citation>
    <scope>NUCLEOTIDE SEQUENCE</scope>
    <source>
        <strain evidence="3">DER-2019</strain>
    </source>
</reference>
<dbReference type="PANTHER" id="PTHR30290">
    <property type="entry name" value="PERIPLASMIC BINDING COMPONENT OF ABC TRANSPORTER"/>
    <property type="match status" value="1"/>
</dbReference>
<dbReference type="GO" id="GO:0015833">
    <property type="term" value="P:peptide transport"/>
    <property type="evidence" value="ECO:0007669"/>
    <property type="project" value="TreeGrafter"/>
</dbReference>
<keyword evidence="1" id="KW-0732">Signal</keyword>
<reference evidence="3" key="1">
    <citation type="submission" date="2019-10" db="EMBL/GenBank/DDBJ databases">
        <authorList>
            <person name="Ross D.E."/>
            <person name="Gulliver D."/>
        </authorList>
    </citation>
    <scope>NUCLEOTIDE SEQUENCE</scope>
    <source>
        <strain evidence="3">DER-2019</strain>
    </source>
</reference>
<dbReference type="OrthoDB" id="239741at2"/>
<dbReference type="PIRSF" id="PIRSF002741">
    <property type="entry name" value="MppA"/>
    <property type="match status" value="1"/>
</dbReference>
<feature type="signal peptide" evidence="1">
    <location>
        <begin position="1"/>
        <end position="29"/>
    </location>
</feature>
<evidence type="ECO:0000313" key="4">
    <source>
        <dbReference type="Proteomes" id="UP000616595"/>
    </source>
</evidence>
<dbReference type="Gene3D" id="3.40.190.10">
    <property type="entry name" value="Periplasmic binding protein-like II"/>
    <property type="match status" value="1"/>
</dbReference>
<sequence length="519" mass="57343">MNSKLKKLLCFGMAALMLVGSVGCSNVGASGKTNQTELKVAYGKDTNVISEKGNPDMLVAIFAGERLVEVVNGEVVPSIAESWEVKNDGSCISFKIKKGLKFSDGTDLTAKEVRLIFDRNIALKSFQWTEMDRVEKIEVPDDYTINFYYKDGMDGYIALAGFAEYGNTIIGSNSFQTPGDPTTPIVKYTSLGAWKISEYVKDQYTTFVPNENYKGDAVKLEKITVNTITDDEARVLAIQSGDVDVIVDYYHGGSAYTPRNLLSTLKEGGVQVLKQEMPMTTVLAFNYTNNDNWKNIKLRQVMNYAINKDEIAGLFDGWITPANDAYFSDCSPFTTSLGVQSYKYDPEKAKQLLAECGLTGFSPKMLVNSDNTDEVKMAELLKSMLLESGINLQLEVMDATKYADAKKGADWDVTSYYIGGPERRIYSRNEGRFDPSTPEFGASGCYTSETIVSAVQKAVDPFDVNERKAGFKEFYAAIDAEAACVPLYYNAVFVVAKDGVEGIKFIGTEPTFDNVTYKK</sequence>
<dbReference type="InterPro" id="IPR030678">
    <property type="entry name" value="Peptide/Ni-bd"/>
</dbReference>
<accession>A0A923KY17</accession>
<dbReference type="SUPFAM" id="SSF53850">
    <property type="entry name" value="Periplasmic binding protein-like II"/>
    <property type="match status" value="1"/>
</dbReference>
<feature type="domain" description="Solute-binding protein family 5" evidence="2">
    <location>
        <begin position="74"/>
        <end position="419"/>
    </location>
</feature>
<dbReference type="GO" id="GO:1904680">
    <property type="term" value="F:peptide transmembrane transporter activity"/>
    <property type="evidence" value="ECO:0007669"/>
    <property type="project" value="TreeGrafter"/>
</dbReference>
<dbReference type="InterPro" id="IPR000914">
    <property type="entry name" value="SBP_5_dom"/>
</dbReference>
<evidence type="ECO:0000259" key="2">
    <source>
        <dbReference type="Pfam" id="PF00496"/>
    </source>
</evidence>